<evidence type="ECO:0000256" key="4">
    <source>
        <dbReference type="ARBA" id="ARBA00023049"/>
    </source>
</evidence>
<evidence type="ECO:0000256" key="3">
    <source>
        <dbReference type="ARBA" id="ARBA00022801"/>
    </source>
</evidence>
<dbReference type="EMBL" id="OBQK01000002">
    <property type="protein sequence ID" value="SOC53889.1"/>
    <property type="molecule type" value="Genomic_DNA"/>
</dbReference>
<dbReference type="PANTHER" id="PTHR31817:SF0">
    <property type="entry name" value="CHROMOSOME UNDETERMINED SCAFFOLD_67, WHOLE GENOME SHOTGUN SEQUENCE"/>
    <property type="match status" value="1"/>
</dbReference>
<keyword evidence="2" id="KW-0645">Protease</keyword>
<dbReference type="AlphaFoldDB" id="A0A285VII1"/>
<evidence type="ECO:0000313" key="5">
    <source>
        <dbReference type="EMBL" id="SOC53889.1"/>
    </source>
</evidence>
<keyword evidence="6" id="KW-1185">Reference proteome</keyword>
<dbReference type="PANTHER" id="PTHR31817">
    <property type="match status" value="1"/>
</dbReference>
<protein>
    <recommendedName>
        <fullName evidence="7">DUF1704 domain-containing protein</fullName>
    </recommendedName>
</protein>
<name>A0A285VII1_9MICO</name>
<gene>
    <name evidence="5" type="ORF">SAMN05421879_102247</name>
</gene>
<dbReference type="GO" id="GO:0008237">
    <property type="term" value="F:metallopeptidase activity"/>
    <property type="evidence" value="ECO:0007669"/>
    <property type="project" value="UniProtKB-KW"/>
</dbReference>
<dbReference type="GO" id="GO:0080164">
    <property type="term" value="P:regulation of nitric oxide metabolic process"/>
    <property type="evidence" value="ECO:0007669"/>
    <property type="project" value="TreeGrafter"/>
</dbReference>
<dbReference type="GO" id="GO:0006508">
    <property type="term" value="P:proteolysis"/>
    <property type="evidence" value="ECO:0007669"/>
    <property type="project" value="UniProtKB-KW"/>
</dbReference>
<keyword evidence="3" id="KW-0378">Hydrolase</keyword>
<comment type="cofactor">
    <cofactor evidence="1">
        <name>Zn(2+)</name>
        <dbReference type="ChEBI" id="CHEBI:29105"/>
    </cofactor>
</comment>
<dbReference type="Proteomes" id="UP000219688">
    <property type="component" value="Unassembled WGS sequence"/>
</dbReference>
<accession>A0A285VII1</accession>
<dbReference type="InterPro" id="IPR012548">
    <property type="entry name" value="MATCAP"/>
</dbReference>
<proteinExistence type="predicted"/>
<evidence type="ECO:0000313" key="6">
    <source>
        <dbReference type="Proteomes" id="UP000219688"/>
    </source>
</evidence>
<organism evidence="5 6">
    <name type="scientific">Ornithinimicrobium cerasi</name>
    <dbReference type="NCBI Taxonomy" id="2248773"/>
    <lineage>
        <taxon>Bacteria</taxon>
        <taxon>Bacillati</taxon>
        <taxon>Actinomycetota</taxon>
        <taxon>Actinomycetes</taxon>
        <taxon>Micrococcales</taxon>
        <taxon>Ornithinimicrobiaceae</taxon>
        <taxon>Ornithinimicrobium</taxon>
    </lineage>
</organism>
<dbReference type="STRING" id="1122622.GCA_000421185_02792"/>
<dbReference type="SMART" id="SM01154">
    <property type="entry name" value="DUF1704"/>
    <property type="match status" value="1"/>
</dbReference>
<evidence type="ECO:0008006" key="7">
    <source>
        <dbReference type="Google" id="ProtNLM"/>
    </source>
</evidence>
<sequence>MSSSTGRGGQVRLGPRDLAVDHTLAMLAEGTRFILDVTPVDADTHRAEFVAGTLDEPAFTYRELEADPDVVEAQLEHAPVDRVEDPTLADLLRSKQREMRLQLEMLRARGTDDFRQLSVELYGAVGPTLRSRAEDLVGRLDVSDDPVDLIGAEGFLLLAEAEIEHYRDQDPDIGIHAEVRPDVSGVLVEGGTLLISEDAAIASERGEALLHHEVGTHLVTQVNGTGQPVRTLGSGLAGYDETQEGLAVLAEVGCGGLTPFRLRQLAVRVLTVHRMLAGASFREAYTTLVEVGIPAGAAYLTTMRVYRSGGLTKDAIYLRGLLDLLEHLRHGGRLDLLFLGKFALRDLPLVQDLHDRGVLCPARLTPRWLLDPQAVDRLERAAATDDLTTLTEGTAA</sequence>
<keyword evidence="4" id="KW-0482">Metalloprotease</keyword>
<evidence type="ECO:0000256" key="2">
    <source>
        <dbReference type="ARBA" id="ARBA00022670"/>
    </source>
</evidence>
<dbReference type="Pfam" id="PF08014">
    <property type="entry name" value="MATCAP"/>
    <property type="match status" value="1"/>
</dbReference>
<dbReference type="RefSeq" id="WP_097187280.1">
    <property type="nucleotide sequence ID" value="NZ_OBQK01000002.1"/>
</dbReference>
<evidence type="ECO:0000256" key="1">
    <source>
        <dbReference type="ARBA" id="ARBA00001947"/>
    </source>
</evidence>
<reference evidence="6" key="1">
    <citation type="submission" date="2017-08" db="EMBL/GenBank/DDBJ databases">
        <authorList>
            <person name="Varghese N."/>
            <person name="Submissions S."/>
        </authorList>
    </citation>
    <scope>NUCLEOTIDE SEQUENCE [LARGE SCALE GENOMIC DNA]</scope>
    <source>
        <strain evidence="6">USBA17B2</strain>
    </source>
</reference>